<comment type="caution">
    <text evidence="5">The sequence shown here is derived from an EMBL/GenBank/DDBJ whole genome shotgun (WGS) entry which is preliminary data.</text>
</comment>
<dbReference type="PANTHER" id="PTHR21495">
    <property type="entry name" value="NUCLEOPORIN-RELATED"/>
    <property type="match status" value="1"/>
</dbReference>
<gene>
    <name evidence="5" type="ORF">K2173_019662</name>
</gene>
<keyword evidence="3 4" id="KW-0964">Secreted</keyword>
<comment type="function">
    <text evidence="4">Dirigent proteins impart stereoselectivity on the phenoxy radical-coupling reaction, yielding optically active lignans from two molecules of coniferyl alcohol in the biosynthesis of lignans, flavonolignans, and alkaloids and thus plays a central role in plant secondary metabolism.</text>
</comment>
<keyword evidence="6" id="KW-1185">Reference proteome</keyword>
<dbReference type="EMBL" id="JAIWQS010000008">
    <property type="protein sequence ID" value="KAJ8899957.1"/>
    <property type="molecule type" value="Genomic_DNA"/>
</dbReference>
<protein>
    <recommendedName>
        <fullName evidence="4">Dirigent protein</fullName>
    </recommendedName>
</protein>
<proteinExistence type="inferred from homology"/>
<dbReference type="Gene3D" id="2.40.480.10">
    <property type="entry name" value="Allene oxide cyclase-like"/>
    <property type="match status" value="1"/>
</dbReference>
<evidence type="ECO:0000256" key="4">
    <source>
        <dbReference type="RuleBase" id="RU363099"/>
    </source>
</evidence>
<evidence type="ECO:0000256" key="1">
    <source>
        <dbReference type="ARBA" id="ARBA00010746"/>
    </source>
</evidence>
<organism evidence="5 6">
    <name type="scientific">Erythroxylum novogranatense</name>
    <dbReference type="NCBI Taxonomy" id="1862640"/>
    <lineage>
        <taxon>Eukaryota</taxon>
        <taxon>Viridiplantae</taxon>
        <taxon>Streptophyta</taxon>
        <taxon>Embryophyta</taxon>
        <taxon>Tracheophyta</taxon>
        <taxon>Spermatophyta</taxon>
        <taxon>Magnoliopsida</taxon>
        <taxon>eudicotyledons</taxon>
        <taxon>Gunneridae</taxon>
        <taxon>Pentapetalae</taxon>
        <taxon>rosids</taxon>
        <taxon>fabids</taxon>
        <taxon>Malpighiales</taxon>
        <taxon>Erythroxylaceae</taxon>
        <taxon>Erythroxylum</taxon>
    </lineage>
</organism>
<evidence type="ECO:0000313" key="5">
    <source>
        <dbReference type="EMBL" id="KAJ8899957.1"/>
    </source>
</evidence>
<keyword evidence="4" id="KW-0732">Signal</keyword>
<keyword evidence="4" id="KW-0052">Apoplast</keyword>
<feature type="signal peptide" evidence="4">
    <location>
        <begin position="1"/>
        <end position="24"/>
    </location>
</feature>
<dbReference type="GO" id="GO:0048046">
    <property type="term" value="C:apoplast"/>
    <property type="evidence" value="ECO:0007669"/>
    <property type="project" value="UniProtKB-SubCell"/>
</dbReference>
<comment type="similarity">
    <text evidence="1 4">Belongs to the plant dirigent protein family.</text>
</comment>
<dbReference type="InterPro" id="IPR004265">
    <property type="entry name" value="Dirigent"/>
</dbReference>
<name>A0AAV8UF80_9ROSI</name>
<evidence type="ECO:0000256" key="3">
    <source>
        <dbReference type="ARBA" id="ARBA00022525"/>
    </source>
</evidence>
<comment type="subunit">
    <text evidence="2 4">Homodimer.</text>
</comment>
<reference evidence="5 6" key="1">
    <citation type="submission" date="2021-09" db="EMBL/GenBank/DDBJ databases">
        <title>Genomic insights and catalytic innovation underlie evolution of tropane alkaloids biosynthesis.</title>
        <authorList>
            <person name="Wang Y.-J."/>
            <person name="Tian T."/>
            <person name="Huang J.-P."/>
            <person name="Huang S.-X."/>
        </authorList>
    </citation>
    <scope>NUCLEOTIDE SEQUENCE [LARGE SCALE GENOMIC DNA]</scope>
    <source>
        <strain evidence="5">KIB-2018</strain>
        <tissue evidence="5">Leaf</tissue>
    </source>
</reference>
<dbReference type="AlphaFoldDB" id="A0AAV8UF80"/>
<sequence>MVKLCLFFLLVCFMVVMLSTQSYAAETWATRVVSRKDKTHNLQFYFHDTLSGDNPSVVKVMHSTRTTKSPTFLGQIMMAVDPLTETADPTSKLVGQAQGIYGSASQNDASLIMVMSLAFTDGIHNGNSSSLFGKNSVMSSLREMPIVGRTGISQLARGMPLYRQFIKPTSK</sequence>
<dbReference type="Pfam" id="PF03018">
    <property type="entry name" value="Dirigent"/>
    <property type="match status" value="1"/>
</dbReference>
<comment type="subcellular location">
    <subcellularLocation>
        <location evidence="4">Secreted</location>
        <location evidence="4">Extracellular space</location>
        <location evidence="4">Apoplast</location>
    </subcellularLocation>
</comment>
<accession>A0AAV8UF80</accession>
<evidence type="ECO:0000313" key="6">
    <source>
        <dbReference type="Proteomes" id="UP001159364"/>
    </source>
</evidence>
<dbReference type="InterPro" id="IPR044859">
    <property type="entry name" value="Allene_oxi_cyc_Dirigent"/>
</dbReference>
<feature type="chain" id="PRO_5043109272" description="Dirigent protein" evidence="4">
    <location>
        <begin position="25"/>
        <end position="171"/>
    </location>
</feature>
<dbReference type="Proteomes" id="UP001159364">
    <property type="component" value="Linkage Group LG08"/>
</dbReference>
<evidence type="ECO:0000256" key="2">
    <source>
        <dbReference type="ARBA" id="ARBA00011738"/>
    </source>
</evidence>
<dbReference type="GO" id="GO:0009699">
    <property type="term" value="P:phenylpropanoid biosynthetic process"/>
    <property type="evidence" value="ECO:0007669"/>
    <property type="project" value="UniProtKB-ARBA"/>
</dbReference>